<dbReference type="PANTHER" id="PTHR30363">
    <property type="entry name" value="HTH-TYPE TRANSCRIPTIONAL REGULATOR SRLR-RELATED"/>
    <property type="match status" value="1"/>
</dbReference>
<dbReference type="STRING" id="1884381.SAMN05518846_12465"/>
<dbReference type="GO" id="GO:0003700">
    <property type="term" value="F:DNA-binding transcription factor activity"/>
    <property type="evidence" value="ECO:0007669"/>
    <property type="project" value="InterPro"/>
</dbReference>
<dbReference type="SMART" id="SM01134">
    <property type="entry name" value="DeoRC"/>
    <property type="match status" value="1"/>
</dbReference>
<dbReference type="Proteomes" id="UP000198915">
    <property type="component" value="Unassembled WGS sequence"/>
</dbReference>
<sequence>MATDREKDILNFLNEKSPLSVEELAASLYVSEVTVRRDLAAMEKKGMIVRKRGGASLPELGFEPMFNQRQKKNNELKQSIAKYVANTIQEGEVIALDVGTTTAELARELTKRSGITVFTSCIQVASILAKSNLQVYMIGGLIRKTEMSMVGSIAQETIRKFTFDRFYLGVAGINLETGLTDYSIEETEVKRAFIDRSKRVIALVDRTKFGHSSLIQVCEAEQIDEMITNKGDFGGELPEDHFKGKITYV</sequence>
<evidence type="ECO:0000259" key="4">
    <source>
        <dbReference type="PROSITE" id="PS51000"/>
    </source>
</evidence>
<evidence type="ECO:0000256" key="2">
    <source>
        <dbReference type="ARBA" id="ARBA00023125"/>
    </source>
</evidence>
<dbReference type="GO" id="GO:0003677">
    <property type="term" value="F:DNA binding"/>
    <property type="evidence" value="ECO:0007669"/>
    <property type="project" value="UniProtKB-KW"/>
</dbReference>
<keyword evidence="6" id="KW-1185">Reference proteome</keyword>
<dbReference type="PANTHER" id="PTHR30363:SF44">
    <property type="entry name" value="AGA OPERON TRANSCRIPTIONAL REPRESSOR-RELATED"/>
    <property type="match status" value="1"/>
</dbReference>
<dbReference type="PROSITE" id="PS00894">
    <property type="entry name" value="HTH_DEOR_1"/>
    <property type="match status" value="1"/>
</dbReference>
<dbReference type="InterPro" id="IPR037171">
    <property type="entry name" value="NagB/RpiA_transferase-like"/>
</dbReference>
<dbReference type="RefSeq" id="WP_092276653.1">
    <property type="nucleotide sequence ID" value="NZ_BJOE01000002.1"/>
</dbReference>
<dbReference type="InterPro" id="IPR014036">
    <property type="entry name" value="DeoR-like_C"/>
</dbReference>
<keyword evidence="1" id="KW-0805">Transcription regulation</keyword>
<gene>
    <name evidence="5" type="ORF">SAMN05518846_12465</name>
</gene>
<dbReference type="Pfam" id="PF08220">
    <property type="entry name" value="HTH_DeoR"/>
    <property type="match status" value="1"/>
</dbReference>
<dbReference type="InterPro" id="IPR036390">
    <property type="entry name" value="WH_DNA-bd_sf"/>
</dbReference>
<dbReference type="CDD" id="cd00090">
    <property type="entry name" value="HTH_ARSR"/>
    <property type="match status" value="1"/>
</dbReference>
<evidence type="ECO:0000313" key="5">
    <source>
        <dbReference type="EMBL" id="SFK93083.1"/>
    </source>
</evidence>
<dbReference type="PRINTS" id="PR00037">
    <property type="entry name" value="HTHLACR"/>
</dbReference>
<dbReference type="InterPro" id="IPR050313">
    <property type="entry name" value="Carb_Metab_HTH_regulators"/>
</dbReference>
<reference evidence="6" key="1">
    <citation type="submission" date="2016-10" db="EMBL/GenBank/DDBJ databases">
        <authorList>
            <person name="Varghese N."/>
            <person name="Submissions S."/>
        </authorList>
    </citation>
    <scope>NUCLEOTIDE SEQUENCE [LARGE SCALE GENOMIC DNA]</scope>
    <source>
        <strain evidence="6">OK042</strain>
    </source>
</reference>
<keyword evidence="2" id="KW-0238">DNA-binding</keyword>
<dbReference type="AlphaFoldDB" id="A0A1I4DJ22"/>
<proteinExistence type="predicted"/>
<evidence type="ECO:0000313" key="6">
    <source>
        <dbReference type="Proteomes" id="UP000198915"/>
    </source>
</evidence>
<dbReference type="InterPro" id="IPR011991">
    <property type="entry name" value="ArsR-like_HTH"/>
</dbReference>
<dbReference type="InterPro" id="IPR001034">
    <property type="entry name" value="DeoR_HTH"/>
</dbReference>
<dbReference type="PROSITE" id="PS51000">
    <property type="entry name" value="HTH_DEOR_2"/>
    <property type="match status" value="1"/>
</dbReference>
<dbReference type="SMART" id="SM00420">
    <property type="entry name" value="HTH_DEOR"/>
    <property type="match status" value="1"/>
</dbReference>
<organism evidence="5 6">
    <name type="scientific">Brevibacillus centrosporus</name>
    <dbReference type="NCBI Taxonomy" id="54910"/>
    <lineage>
        <taxon>Bacteria</taxon>
        <taxon>Bacillati</taxon>
        <taxon>Bacillota</taxon>
        <taxon>Bacilli</taxon>
        <taxon>Bacillales</taxon>
        <taxon>Paenibacillaceae</taxon>
        <taxon>Brevibacillus</taxon>
    </lineage>
</organism>
<dbReference type="InterPro" id="IPR018356">
    <property type="entry name" value="Tscrpt_reg_HTH_DeoR_CS"/>
</dbReference>
<evidence type="ECO:0000256" key="1">
    <source>
        <dbReference type="ARBA" id="ARBA00023015"/>
    </source>
</evidence>
<dbReference type="Gene3D" id="3.40.50.1360">
    <property type="match status" value="1"/>
</dbReference>
<protein>
    <submittedName>
        <fullName evidence="5">Transcriptional regulator, DeoR family</fullName>
    </submittedName>
</protein>
<name>A0A1I4DJ22_9BACL</name>
<dbReference type="SUPFAM" id="SSF100950">
    <property type="entry name" value="NagB/RpiA/CoA transferase-like"/>
    <property type="match status" value="1"/>
</dbReference>
<dbReference type="EMBL" id="FORT01000024">
    <property type="protein sequence ID" value="SFK93083.1"/>
    <property type="molecule type" value="Genomic_DNA"/>
</dbReference>
<feature type="domain" description="HTH deoR-type" evidence="4">
    <location>
        <begin position="2"/>
        <end position="57"/>
    </location>
</feature>
<dbReference type="SUPFAM" id="SSF46785">
    <property type="entry name" value="Winged helix' DNA-binding domain"/>
    <property type="match status" value="1"/>
</dbReference>
<dbReference type="InterPro" id="IPR036388">
    <property type="entry name" value="WH-like_DNA-bd_sf"/>
</dbReference>
<evidence type="ECO:0000256" key="3">
    <source>
        <dbReference type="ARBA" id="ARBA00023163"/>
    </source>
</evidence>
<accession>A0A1I4DJ22</accession>
<dbReference type="Gene3D" id="1.10.10.10">
    <property type="entry name" value="Winged helix-like DNA-binding domain superfamily/Winged helix DNA-binding domain"/>
    <property type="match status" value="1"/>
</dbReference>
<keyword evidence="3" id="KW-0804">Transcription</keyword>
<dbReference type="Pfam" id="PF00455">
    <property type="entry name" value="DeoRC"/>
    <property type="match status" value="1"/>
</dbReference>